<accession>A0A0M5MH80</accession>
<dbReference type="PANTHER" id="PTHR43685">
    <property type="entry name" value="GLYCOSYLTRANSFERASE"/>
    <property type="match status" value="1"/>
</dbReference>
<organism evidence="2 3">
    <name type="scientific">Nostoc piscinale CENA21</name>
    <dbReference type="NCBI Taxonomy" id="224013"/>
    <lineage>
        <taxon>Bacteria</taxon>
        <taxon>Bacillati</taxon>
        <taxon>Cyanobacteriota</taxon>
        <taxon>Cyanophyceae</taxon>
        <taxon>Nostocales</taxon>
        <taxon>Nostocaceae</taxon>
        <taxon>Nostoc</taxon>
    </lineage>
</organism>
<protein>
    <submittedName>
        <fullName evidence="2">Glycosyl transferase</fullName>
    </submittedName>
</protein>
<dbReference type="AlphaFoldDB" id="A0A0M5MH80"/>
<dbReference type="STRING" id="224013.ACX27_21315"/>
<evidence type="ECO:0000313" key="2">
    <source>
        <dbReference type="EMBL" id="ALF54792.1"/>
    </source>
</evidence>
<dbReference type="SUPFAM" id="SSF53448">
    <property type="entry name" value="Nucleotide-diphospho-sugar transferases"/>
    <property type="match status" value="1"/>
</dbReference>
<proteinExistence type="predicted"/>
<dbReference type="PANTHER" id="PTHR43685:SF2">
    <property type="entry name" value="GLYCOSYLTRANSFERASE 2-LIKE DOMAIN-CONTAINING PROTEIN"/>
    <property type="match status" value="1"/>
</dbReference>
<keyword evidence="3" id="KW-1185">Reference proteome</keyword>
<keyword evidence="2" id="KW-0808">Transferase</keyword>
<dbReference type="KEGG" id="npz:ACX27_21315"/>
<evidence type="ECO:0000259" key="1">
    <source>
        <dbReference type="Pfam" id="PF00535"/>
    </source>
</evidence>
<dbReference type="Proteomes" id="UP000062645">
    <property type="component" value="Chromosome"/>
</dbReference>
<reference evidence="3" key="1">
    <citation type="submission" date="2015-07" db="EMBL/GenBank/DDBJ databases">
        <title>Genome Of Nitrogen-Fixing Cyanobacterium Nostoc piscinale CENA21 From Solimoes/Amazon River Floodplain Sediments And Comparative Genomics To Uncover Biosynthetic Natural Products Potential.</title>
        <authorList>
            <person name="Leao T.F."/>
            <person name="Leao P.N."/>
            <person name="Guimaraes P.I."/>
            <person name="de Melo A.G.C."/>
            <person name="Ramos R.T.J."/>
            <person name="Silva A."/>
            <person name="Fiore M.F."/>
            <person name="Schneider M.P.C."/>
        </authorList>
    </citation>
    <scope>NUCLEOTIDE SEQUENCE [LARGE SCALE GENOMIC DNA]</scope>
    <source>
        <strain evidence="3">CENA21</strain>
    </source>
</reference>
<dbReference type="Gene3D" id="3.90.550.10">
    <property type="entry name" value="Spore Coat Polysaccharide Biosynthesis Protein SpsA, Chain A"/>
    <property type="match status" value="1"/>
</dbReference>
<dbReference type="OrthoDB" id="9812327at2"/>
<dbReference type="EMBL" id="CP012036">
    <property type="protein sequence ID" value="ALF54792.1"/>
    <property type="molecule type" value="Genomic_DNA"/>
</dbReference>
<evidence type="ECO:0000313" key="3">
    <source>
        <dbReference type="Proteomes" id="UP000062645"/>
    </source>
</evidence>
<dbReference type="GO" id="GO:0016740">
    <property type="term" value="F:transferase activity"/>
    <property type="evidence" value="ECO:0007669"/>
    <property type="project" value="UniProtKB-KW"/>
</dbReference>
<dbReference type="RefSeq" id="WP_062295348.1">
    <property type="nucleotide sequence ID" value="NZ_CP012036.1"/>
</dbReference>
<dbReference type="InterPro" id="IPR029044">
    <property type="entry name" value="Nucleotide-diphossugar_trans"/>
</dbReference>
<dbReference type="InterPro" id="IPR001173">
    <property type="entry name" value="Glyco_trans_2-like"/>
</dbReference>
<sequence length="328" mass="37784">MKELEPNQVPLVGVIIPLYNKGKYIARAIDSVLGQTYQNFEIIVVNDGSTDNGPDIVSNYHDSRIHIIHQMNSGPGAARNRGITESKAPFLSFLDADDEWLPEFLEKSIENLQKHPECLLSVSGHFRGEERTSWQEHLPHFLATEGVWRLPTNMKPQSVKSAIDFFHSGAVLCSRQIVEQFGGFYSKDRCTYGEDSYLWIQAALNYQIYLDPTPLMWHHTEASELGQGRKEVRPPWPKLTDPEPIRNHCPPEYRSLLEHCLAYYALLAAYRHVYVGDTQTVKALLESFPMSKTFYPSYIKLKIRLTIVELFNKFWKLRNWLNQTKIAS</sequence>
<name>A0A0M5MH80_9NOSO</name>
<feature type="domain" description="Glycosyltransferase 2-like" evidence="1">
    <location>
        <begin position="14"/>
        <end position="180"/>
    </location>
</feature>
<dbReference type="PATRIC" id="fig|224013.5.peg.5114"/>
<gene>
    <name evidence="2" type="ORF">ACX27_21315</name>
</gene>
<dbReference type="Pfam" id="PF00535">
    <property type="entry name" value="Glycos_transf_2"/>
    <property type="match status" value="1"/>
</dbReference>
<dbReference type="InterPro" id="IPR050834">
    <property type="entry name" value="Glycosyltransf_2"/>
</dbReference>
<dbReference type="CDD" id="cd00761">
    <property type="entry name" value="Glyco_tranf_GTA_type"/>
    <property type="match status" value="1"/>
</dbReference>
<reference evidence="2 3" key="2">
    <citation type="journal article" date="2016" name="Genome Announc.">
        <title>Draft Genome Sequence of the N2-Fixing Cyanobacterium Nostoc piscinale CENA21, Isolated from the Brazilian Amazon Floodplain.</title>
        <authorList>
            <person name="Leao T."/>
            <person name="Guimaraes P.I."/>
            <person name="de Melo A.G."/>
            <person name="Ramos R.T."/>
            <person name="Leao P.N."/>
            <person name="Silva A."/>
            <person name="Fiore M.F."/>
            <person name="Schneider M.P."/>
        </authorList>
    </citation>
    <scope>NUCLEOTIDE SEQUENCE [LARGE SCALE GENOMIC DNA]</scope>
    <source>
        <strain evidence="2 3">CENA21</strain>
    </source>
</reference>